<dbReference type="Proteomes" id="UP000663845">
    <property type="component" value="Unassembled WGS sequence"/>
</dbReference>
<dbReference type="InterPro" id="IPR003586">
    <property type="entry name" value="Hint_dom_C"/>
</dbReference>
<evidence type="ECO:0000256" key="17">
    <source>
        <dbReference type="SAM" id="Phobius"/>
    </source>
</evidence>
<keyword evidence="7 16" id="KW-0769">Symport</keyword>
<dbReference type="InterPro" id="IPR003587">
    <property type="entry name" value="Hint_dom_N"/>
</dbReference>
<evidence type="ECO:0000256" key="12">
    <source>
        <dbReference type="ARBA" id="ARBA00023180"/>
    </source>
</evidence>
<feature type="disulfide bond" evidence="14">
    <location>
        <begin position="212"/>
        <end position="221"/>
    </location>
</feature>
<accession>A0A814PIK6</accession>
<dbReference type="Pfam" id="PF00008">
    <property type="entry name" value="EGF"/>
    <property type="match status" value="1"/>
</dbReference>
<feature type="binding site" evidence="13">
    <location>
        <position position="391"/>
    </location>
    <ligand>
        <name>Na(+)</name>
        <dbReference type="ChEBI" id="CHEBI:29101"/>
        <label>1</label>
    </ligand>
</feature>
<feature type="transmembrane region" description="Helical" evidence="17">
    <location>
        <begin position="166"/>
        <end position="184"/>
    </location>
</feature>
<dbReference type="Gene3D" id="2.170.16.10">
    <property type="entry name" value="Hedgehog/Intein (Hint) domain"/>
    <property type="match status" value="1"/>
</dbReference>
<evidence type="ECO:0000256" key="1">
    <source>
        <dbReference type="ARBA" id="ARBA00004651"/>
    </source>
</evidence>
<evidence type="ECO:0000256" key="16">
    <source>
        <dbReference type="RuleBase" id="RU003732"/>
    </source>
</evidence>
<comment type="caution">
    <text evidence="15">Lacks conserved residue(s) required for the propagation of feature annotation.</text>
</comment>
<dbReference type="Gene3D" id="2.10.25.10">
    <property type="entry name" value="Laminin"/>
    <property type="match status" value="8"/>
</dbReference>
<dbReference type="GO" id="GO:0005330">
    <property type="term" value="F:dopamine:sodium symporter activity"/>
    <property type="evidence" value="ECO:0007669"/>
    <property type="project" value="TreeGrafter"/>
</dbReference>
<keyword evidence="6" id="KW-0532">Neurotransmitter transport</keyword>
<feature type="disulfide bond" evidence="15">
    <location>
        <begin position="895"/>
        <end position="904"/>
    </location>
</feature>
<feature type="disulfide bond" evidence="15">
    <location>
        <begin position="758"/>
        <end position="767"/>
    </location>
</feature>
<dbReference type="Pfam" id="PF01079">
    <property type="entry name" value="Hint"/>
    <property type="match status" value="1"/>
</dbReference>
<dbReference type="InterPro" id="IPR000175">
    <property type="entry name" value="Na/ntran_symport"/>
</dbReference>
<name>A0A814PIK6_9BILA</name>
<feature type="transmembrane region" description="Helical" evidence="17">
    <location>
        <begin position="548"/>
        <end position="569"/>
    </location>
</feature>
<evidence type="ECO:0000313" key="20">
    <source>
        <dbReference type="EMBL" id="CAF3616583.1"/>
    </source>
</evidence>
<feature type="domain" description="EGF-like" evidence="18">
    <location>
        <begin position="866"/>
        <end position="905"/>
    </location>
</feature>
<keyword evidence="9 13" id="KW-0915">Sodium</keyword>
<comment type="caution">
    <text evidence="19">The sequence shown here is derived from an EMBL/GenBank/DDBJ whole genome shotgun (WGS) entry which is preliminary data.</text>
</comment>
<dbReference type="InterPro" id="IPR001767">
    <property type="entry name" value="Hedgehog_Hint"/>
</dbReference>
<evidence type="ECO:0000313" key="19">
    <source>
        <dbReference type="EMBL" id="CAF1106559.1"/>
    </source>
</evidence>
<feature type="transmembrane region" description="Helical" evidence="17">
    <location>
        <begin position="417"/>
        <end position="440"/>
    </location>
</feature>
<feature type="transmembrane region" description="Helical" evidence="17">
    <location>
        <begin position="452"/>
        <end position="474"/>
    </location>
</feature>
<feature type="domain" description="EGF-like" evidence="18">
    <location>
        <begin position="1033"/>
        <end position="1069"/>
    </location>
</feature>
<feature type="disulfide bond" evidence="15">
    <location>
        <begin position="945"/>
        <end position="954"/>
    </location>
</feature>
<feature type="binding site" evidence="13">
    <location>
        <position position="492"/>
    </location>
    <ligand>
        <name>Na(+)</name>
        <dbReference type="ChEBI" id="CHEBI:29101"/>
        <label>1</label>
    </ligand>
</feature>
<evidence type="ECO:0000256" key="8">
    <source>
        <dbReference type="ARBA" id="ARBA00022989"/>
    </source>
</evidence>
<dbReference type="InterPro" id="IPR037272">
    <property type="entry name" value="SNS_sf"/>
</dbReference>
<feature type="binding site" evidence="13">
    <location>
        <position position="106"/>
    </location>
    <ligand>
        <name>Na(+)</name>
        <dbReference type="ChEBI" id="CHEBI:29101"/>
        <label>1</label>
    </ligand>
</feature>
<feature type="disulfide bond" evidence="15">
    <location>
        <begin position="986"/>
        <end position="995"/>
    </location>
</feature>
<dbReference type="SUPFAM" id="SSF51294">
    <property type="entry name" value="Hedgehog/intein (Hint) domain"/>
    <property type="match status" value="1"/>
</dbReference>
<feature type="transmembrane region" description="Helical" evidence="17">
    <location>
        <begin position="589"/>
        <end position="611"/>
    </location>
</feature>
<dbReference type="Pfam" id="PF00209">
    <property type="entry name" value="SNF"/>
    <property type="match status" value="2"/>
</dbReference>
<evidence type="ECO:0000256" key="2">
    <source>
        <dbReference type="ARBA" id="ARBA00022448"/>
    </source>
</evidence>
<evidence type="ECO:0000256" key="13">
    <source>
        <dbReference type="PIRSR" id="PIRSR600175-1"/>
    </source>
</evidence>
<evidence type="ECO:0000256" key="11">
    <source>
        <dbReference type="ARBA" id="ARBA00023157"/>
    </source>
</evidence>
<dbReference type="PROSITE" id="PS00022">
    <property type="entry name" value="EGF_1"/>
    <property type="match status" value="5"/>
</dbReference>
<feature type="transmembrane region" description="Helical" evidence="17">
    <location>
        <begin position="335"/>
        <end position="357"/>
    </location>
</feature>
<feature type="transmembrane region" description="Helical" evidence="17">
    <location>
        <begin position="378"/>
        <end position="405"/>
    </location>
</feature>
<dbReference type="GO" id="GO:0046872">
    <property type="term" value="F:metal ion binding"/>
    <property type="evidence" value="ECO:0007669"/>
    <property type="project" value="UniProtKB-KW"/>
</dbReference>
<evidence type="ECO:0000256" key="6">
    <source>
        <dbReference type="ARBA" id="ARBA00022775"/>
    </source>
</evidence>
<feature type="binding site" evidence="13">
    <location>
        <position position="113"/>
    </location>
    <ligand>
        <name>Na(+)</name>
        <dbReference type="ChEBI" id="CHEBI:29101"/>
        <label>1</label>
    </ligand>
</feature>
<dbReference type="CDD" id="cd00054">
    <property type="entry name" value="EGF_CA"/>
    <property type="match status" value="4"/>
</dbReference>
<comment type="similarity">
    <text evidence="16">Belongs to the sodium:neurotransmitter symporter (SNF) (TC 2.A.22) family.</text>
</comment>
<feature type="disulfide bond" evidence="15">
    <location>
        <begin position="1042"/>
        <end position="1059"/>
    </location>
</feature>
<dbReference type="PRINTS" id="PR00176">
    <property type="entry name" value="NANEUSMPORT"/>
</dbReference>
<dbReference type="SUPFAM" id="SSF161070">
    <property type="entry name" value="SNF-like"/>
    <property type="match status" value="1"/>
</dbReference>
<dbReference type="SMART" id="SM00181">
    <property type="entry name" value="EGF"/>
    <property type="match status" value="9"/>
</dbReference>
<reference evidence="19" key="1">
    <citation type="submission" date="2021-02" db="EMBL/GenBank/DDBJ databases">
        <authorList>
            <person name="Nowell W R."/>
        </authorList>
    </citation>
    <scope>NUCLEOTIDE SEQUENCE</scope>
</reference>
<feature type="binding site" evidence="13">
    <location>
        <position position="423"/>
    </location>
    <ligand>
        <name>Na(+)</name>
        <dbReference type="ChEBI" id="CHEBI:29101"/>
        <label>1</label>
    </ligand>
</feature>
<feature type="domain" description="EGF-like" evidence="18">
    <location>
        <begin position="769"/>
        <end position="805"/>
    </location>
</feature>
<dbReference type="PROSITE" id="PS50026">
    <property type="entry name" value="EGF_3"/>
    <property type="match status" value="7"/>
</dbReference>
<dbReference type="PANTHER" id="PTHR11616">
    <property type="entry name" value="SODIUM/CHLORIDE DEPENDENT TRANSPORTER"/>
    <property type="match status" value="1"/>
</dbReference>
<dbReference type="PROSITE" id="PS00610">
    <property type="entry name" value="NA_NEUROTRAN_SYMP_1"/>
    <property type="match status" value="1"/>
</dbReference>
<evidence type="ECO:0000259" key="18">
    <source>
        <dbReference type="PROSITE" id="PS50026"/>
    </source>
</evidence>
<feature type="domain" description="EGF-like" evidence="18">
    <location>
        <begin position="731"/>
        <end position="768"/>
    </location>
</feature>
<evidence type="ECO:0000256" key="7">
    <source>
        <dbReference type="ARBA" id="ARBA00022847"/>
    </source>
</evidence>
<dbReference type="PANTHER" id="PTHR11616:SF320">
    <property type="entry name" value="SODIUM-DEPENDENT NORADRENALINE TRANSPORTER"/>
    <property type="match status" value="1"/>
</dbReference>
<dbReference type="EMBL" id="CAJNOG010000239">
    <property type="protein sequence ID" value="CAF1106559.1"/>
    <property type="molecule type" value="Genomic_DNA"/>
</dbReference>
<evidence type="ECO:0000256" key="3">
    <source>
        <dbReference type="ARBA" id="ARBA00022475"/>
    </source>
</evidence>
<keyword evidence="2 16" id="KW-0813">Transport</keyword>
<evidence type="ECO:0000256" key="15">
    <source>
        <dbReference type="PROSITE-ProRule" id="PRU00076"/>
    </source>
</evidence>
<dbReference type="GO" id="GO:0015874">
    <property type="term" value="P:norepinephrine transport"/>
    <property type="evidence" value="ECO:0007669"/>
    <property type="project" value="TreeGrafter"/>
</dbReference>
<feature type="binding site" evidence="13">
    <location>
        <position position="108"/>
    </location>
    <ligand>
        <name>Na(+)</name>
        <dbReference type="ChEBI" id="CHEBI:29101"/>
        <label>1</label>
    </ligand>
</feature>
<dbReference type="PROSITE" id="PS01186">
    <property type="entry name" value="EGF_2"/>
    <property type="match status" value="1"/>
</dbReference>
<feature type="domain" description="EGF-like" evidence="18">
    <location>
        <begin position="1071"/>
        <end position="1108"/>
    </location>
</feature>
<feature type="domain" description="EGF-like" evidence="18">
    <location>
        <begin position="918"/>
        <end position="955"/>
    </location>
</feature>
<keyword evidence="8 17" id="KW-1133">Transmembrane helix</keyword>
<evidence type="ECO:0000256" key="10">
    <source>
        <dbReference type="ARBA" id="ARBA00023136"/>
    </source>
</evidence>
<organism evidence="19 21">
    <name type="scientific">Adineta steineri</name>
    <dbReference type="NCBI Taxonomy" id="433720"/>
    <lineage>
        <taxon>Eukaryota</taxon>
        <taxon>Metazoa</taxon>
        <taxon>Spiralia</taxon>
        <taxon>Gnathifera</taxon>
        <taxon>Rotifera</taxon>
        <taxon>Eurotatoria</taxon>
        <taxon>Bdelloidea</taxon>
        <taxon>Adinetida</taxon>
        <taxon>Adinetidae</taxon>
        <taxon>Adineta</taxon>
    </lineage>
</organism>
<dbReference type="InterPro" id="IPR036844">
    <property type="entry name" value="Hint_dom_sf"/>
</dbReference>
<gene>
    <name evidence="19" type="ORF">JYZ213_LOCUS21686</name>
    <name evidence="20" type="ORF">OXD698_LOCUS7202</name>
</gene>
<dbReference type="SMART" id="SM00306">
    <property type="entry name" value="HintN"/>
    <property type="match status" value="1"/>
</dbReference>
<feature type="binding site" evidence="13">
    <location>
        <position position="488"/>
    </location>
    <ligand>
        <name>Na(+)</name>
        <dbReference type="ChEBI" id="CHEBI:29101"/>
        <label>1</label>
    </ligand>
</feature>
<feature type="domain" description="EGF-like" evidence="18">
    <location>
        <begin position="959"/>
        <end position="996"/>
    </location>
</feature>
<keyword evidence="3" id="KW-1003">Cell membrane</keyword>
<feature type="binding site" evidence="13">
    <location>
        <position position="109"/>
    </location>
    <ligand>
        <name>Na(+)</name>
        <dbReference type="ChEBI" id="CHEBI:29101"/>
        <label>1</label>
    </ligand>
</feature>
<feature type="transmembrane region" description="Helical" evidence="17">
    <location>
        <begin position="631"/>
        <end position="658"/>
    </location>
</feature>
<feature type="disulfide bond" evidence="15">
    <location>
        <begin position="795"/>
        <end position="804"/>
    </location>
</feature>
<keyword evidence="5 13" id="KW-0479">Metal-binding</keyword>
<keyword evidence="4 16" id="KW-0812">Transmembrane</keyword>
<dbReference type="GO" id="GO:0032809">
    <property type="term" value="C:neuronal cell body membrane"/>
    <property type="evidence" value="ECO:0007669"/>
    <property type="project" value="TreeGrafter"/>
</dbReference>
<evidence type="ECO:0000313" key="21">
    <source>
        <dbReference type="Proteomes" id="UP000663845"/>
    </source>
</evidence>
<feature type="transmembrane region" description="Helical" evidence="17">
    <location>
        <begin position="100"/>
        <end position="118"/>
    </location>
</feature>
<dbReference type="PROSITE" id="PS50267">
    <property type="entry name" value="NA_NEUROTRAN_SYMP_3"/>
    <property type="match status" value="1"/>
</dbReference>
<dbReference type="CDD" id="cd00081">
    <property type="entry name" value="Hint"/>
    <property type="match status" value="1"/>
</dbReference>
<feature type="disulfide bond" evidence="15">
    <location>
        <begin position="1098"/>
        <end position="1107"/>
    </location>
</feature>
<keyword evidence="12" id="KW-0325">Glycoprotein</keyword>
<dbReference type="GO" id="GO:0042734">
    <property type="term" value="C:presynaptic membrane"/>
    <property type="evidence" value="ECO:0007669"/>
    <property type="project" value="TreeGrafter"/>
</dbReference>
<evidence type="ECO:0000256" key="9">
    <source>
        <dbReference type="ARBA" id="ARBA00023053"/>
    </source>
</evidence>
<evidence type="ECO:0000256" key="5">
    <source>
        <dbReference type="ARBA" id="ARBA00022723"/>
    </source>
</evidence>
<sequence length="1308" mass="146906">MVKRILSHHSINTADRDENDMARRDLLECSPLTDKRASSAPMIDNGLAIDDEEEEDPHHLGVKKKQSITIIKVKTTELAINKSGAELTEPREQWSEKLDFLLSIIGFAVDLANIWRFPYLCYKNGGGAFLIPYVLSVILGGMPLFYLELLLGQYYRQGAITCWRKICPLLAGIGWAVTIIAFYTDFYYNVVISWGLYYLFSSLRKILPWSECSHRWNTKDCSTVKTRRQFLENCINQFNETFNNTIDYLATNYNEQKSFEKSNLYENCSELLTQQKIVSPAQEFFHLQVYRLNQTSNLSLENLGNINWENVGCLGLIYLICYFSMWKGVKSSGKVVWFTALFPYVVLTILMVRGLFLNGSMKGIEYYIRPDLSKLNEASVWVDAASQTFFSLGPGFGVLMAFASYNDFHHNVYRDAMITVAVNSLTSFASGFVIFMFLGYMSEISGRAIKDVAEQGSTLVFIVYPEAIATMPWAPVWAVFFFLMLLTLGLDSSFGGSEAIITALSDEFPVLRRHREWFVGILFLFYFIVGIPSCTGAGVYFVELLQNYAAFYSIIIAVFFEAIAVSWFYGIDRISEDVKQMLGSKPGKFWLTTWCVVAPIFLGGIILSGLIQHQSPSYGKPSDPFFYEYPAWSHLLGWMFALSSIIFIPAVAIYQLLIEKGSLAQRFRLATTPWKDRQNQNPDILIKEFCETDDCRRGDCELIRHSDGSIKKACHCAKNVCGETCQRLCNTTSVCDINPCWFGGICVDVANHDFVCLCPPNHSGKDCRILLSCQTNSCLNNGKCFQTVYGARCNCTEDYSGDYCQYKKTKLKAKSNDDLPHVEYKQFDAETLAVIASLGSTSNENNNQRKSDLTDSVIIPASNHSQFVFCLTNPCENGGTCFVTNTATTKGICVCRDGYIGDYCEILLNNTINGLKIPTGYCSSSPCLNDGSCVEIGDLQGYCRCTTEYRGLYCEISVRAVSCNPNPCKNGGTCILLENNQAQCLCTPVFRGLTCNQFSYVPCGDATCHGTQGICVANKCICKTGFAGPRCDSTDFCSAYPCLNGGTCIRTNEEPYGGCSCPVEFSGPTCSNDPCTPSPCLNGGYCIRKPDNQFYCQCRNKNKGVYCEQVECFPSDATVDVLNNGKISLSSLQIGTQVRVINEENQISYSPIIAFLHRELDEYALYKRIQTKNSFIELSKRHLIHHRKNGFIWAENLIKGDEILVSTSIHTNETQWEEIVDITDVYKQGLMAPLTEQGTIIVNNIHASCYALVKSHRVAHFALAPYRLYHRLFGQLSDRNTMTTPILSYANHLLHFFKNLPIAKDLIF</sequence>
<dbReference type="GO" id="GO:0030424">
    <property type="term" value="C:axon"/>
    <property type="evidence" value="ECO:0007669"/>
    <property type="project" value="TreeGrafter"/>
</dbReference>
<feature type="binding site" evidence="13">
    <location>
        <position position="491"/>
    </location>
    <ligand>
        <name>Na(+)</name>
        <dbReference type="ChEBI" id="CHEBI:29101"/>
        <label>1</label>
    </ligand>
</feature>
<dbReference type="InterPro" id="IPR000742">
    <property type="entry name" value="EGF"/>
</dbReference>
<dbReference type="SUPFAM" id="SSF57196">
    <property type="entry name" value="EGF/Laminin"/>
    <property type="match status" value="7"/>
</dbReference>
<dbReference type="GO" id="GO:0006865">
    <property type="term" value="P:amino acid transport"/>
    <property type="evidence" value="ECO:0007669"/>
    <property type="project" value="TreeGrafter"/>
</dbReference>
<feature type="transmembrane region" description="Helical" evidence="17">
    <location>
        <begin position="517"/>
        <end position="542"/>
    </location>
</feature>
<dbReference type="Proteomes" id="UP000663844">
    <property type="component" value="Unassembled WGS sequence"/>
</dbReference>
<keyword evidence="15" id="KW-0245">EGF-like domain</keyword>
<dbReference type="GO" id="GO:0051583">
    <property type="term" value="P:dopamine uptake involved in synaptic transmission"/>
    <property type="evidence" value="ECO:0007669"/>
    <property type="project" value="TreeGrafter"/>
</dbReference>
<proteinExistence type="inferred from homology"/>
<comment type="subcellular location">
    <subcellularLocation>
        <location evidence="1">Cell membrane</location>
        <topology evidence="1">Multi-pass membrane protein</topology>
    </subcellularLocation>
</comment>
<protein>
    <recommendedName>
        <fullName evidence="16">Transporter</fullName>
    </recommendedName>
</protein>
<keyword evidence="10 17" id="KW-0472">Membrane</keyword>
<dbReference type="SMART" id="SM00305">
    <property type="entry name" value="HintC"/>
    <property type="match status" value="1"/>
</dbReference>
<keyword evidence="11 14" id="KW-1015">Disulfide bond</keyword>
<evidence type="ECO:0000256" key="14">
    <source>
        <dbReference type="PIRSR" id="PIRSR600175-2"/>
    </source>
</evidence>
<dbReference type="GO" id="GO:0016540">
    <property type="term" value="P:protein autoprocessing"/>
    <property type="evidence" value="ECO:0007669"/>
    <property type="project" value="InterPro"/>
</dbReference>
<feature type="transmembrane region" description="Helical" evidence="17">
    <location>
        <begin position="130"/>
        <end position="154"/>
    </location>
</feature>
<evidence type="ECO:0000256" key="4">
    <source>
        <dbReference type="ARBA" id="ARBA00022692"/>
    </source>
</evidence>
<dbReference type="EMBL" id="CAJOAZ010000326">
    <property type="protein sequence ID" value="CAF3616583.1"/>
    <property type="molecule type" value="Genomic_DNA"/>
</dbReference>